<dbReference type="Gene3D" id="1.10.287.130">
    <property type="match status" value="1"/>
</dbReference>
<dbReference type="InterPro" id="IPR003661">
    <property type="entry name" value="HisK_dim/P_dom"/>
</dbReference>
<dbReference type="SMART" id="SM00387">
    <property type="entry name" value="HATPase_c"/>
    <property type="match status" value="1"/>
</dbReference>
<feature type="transmembrane region" description="Helical" evidence="7">
    <location>
        <begin position="52"/>
        <end position="69"/>
    </location>
</feature>
<evidence type="ECO:0000256" key="2">
    <source>
        <dbReference type="ARBA" id="ARBA00012438"/>
    </source>
</evidence>
<evidence type="ECO:0000259" key="10">
    <source>
        <dbReference type="PROSITE" id="PS50112"/>
    </source>
</evidence>
<accession>A0AAU9I9V2</accession>
<dbReference type="CDD" id="cd00082">
    <property type="entry name" value="HisKA"/>
    <property type="match status" value="1"/>
</dbReference>
<dbReference type="Gene3D" id="3.30.450.20">
    <property type="entry name" value="PAS domain"/>
    <property type="match status" value="1"/>
</dbReference>
<evidence type="ECO:0000256" key="1">
    <source>
        <dbReference type="ARBA" id="ARBA00000085"/>
    </source>
</evidence>
<dbReference type="Pfam" id="PF00512">
    <property type="entry name" value="HisKA"/>
    <property type="match status" value="1"/>
</dbReference>
<dbReference type="SMART" id="SM00448">
    <property type="entry name" value="REC"/>
    <property type="match status" value="1"/>
</dbReference>
<dbReference type="PROSITE" id="PS50109">
    <property type="entry name" value="HIS_KIN"/>
    <property type="match status" value="1"/>
</dbReference>
<evidence type="ECO:0000256" key="5">
    <source>
        <dbReference type="ARBA" id="ARBA00022777"/>
    </source>
</evidence>
<dbReference type="PROSITE" id="PS50112">
    <property type="entry name" value="PAS"/>
    <property type="match status" value="1"/>
</dbReference>
<dbReference type="InterPro" id="IPR000014">
    <property type="entry name" value="PAS"/>
</dbReference>
<feature type="domain" description="Histidine kinase" evidence="8">
    <location>
        <begin position="332"/>
        <end position="552"/>
    </location>
</feature>
<comment type="caution">
    <text evidence="11">The sequence shown here is derived from an EMBL/GenBank/DDBJ whole genome shotgun (WGS) entry which is preliminary data.</text>
</comment>
<dbReference type="SUPFAM" id="SSF55874">
    <property type="entry name" value="ATPase domain of HSP90 chaperone/DNA topoisomerase II/histidine kinase"/>
    <property type="match status" value="1"/>
</dbReference>
<organism evidence="11 12">
    <name type="scientific">Blepharisma stoltei</name>
    <dbReference type="NCBI Taxonomy" id="1481888"/>
    <lineage>
        <taxon>Eukaryota</taxon>
        <taxon>Sar</taxon>
        <taxon>Alveolata</taxon>
        <taxon>Ciliophora</taxon>
        <taxon>Postciliodesmatophora</taxon>
        <taxon>Heterotrichea</taxon>
        <taxon>Heterotrichida</taxon>
        <taxon>Blepharismidae</taxon>
        <taxon>Blepharisma</taxon>
    </lineage>
</organism>
<evidence type="ECO:0000313" key="12">
    <source>
        <dbReference type="Proteomes" id="UP001162131"/>
    </source>
</evidence>
<keyword evidence="7" id="KW-0812">Transmembrane</keyword>
<keyword evidence="3 6" id="KW-0597">Phosphoprotein</keyword>
<dbReference type="InterPro" id="IPR011006">
    <property type="entry name" value="CheY-like_superfamily"/>
</dbReference>
<evidence type="ECO:0000313" key="11">
    <source>
        <dbReference type="EMBL" id="CAG9310166.1"/>
    </source>
</evidence>
<dbReference type="Pfam" id="PF02518">
    <property type="entry name" value="HATPase_c"/>
    <property type="match status" value="1"/>
</dbReference>
<evidence type="ECO:0000256" key="3">
    <source>
        <dbReference type="ARBA" id="ARBA00022553"/>
    </source>
</evidence>
<feature type="domain" description="PAS" evidence="10">
    <location>
        <begin position="194"/>
        <end position="237"/>
    </location>
</feature>
<dbReference type="Proteomes" id="UP001162131">
    <property type="component" value="Unassembled WGS sequence"/>
</dbReference>
<dbReference type="PRINTS" id="PR00344">
    <property type="entry name" value="BCTRLSENSOR"/>
</dbReference>
<sequence>MEVIYHQWWEEEVNEKYQVLKRYSYSLLYFSAFILLCVIVFVQGGIDMAILHIPYLLIHSISCSLVCFFGKKGYLAKSLFSITFSELNCLILWSQGQNEWKPEQILFEMLSLIFIISFELPFVQTRLMKGVIISKHLYLWHYRKYLTNEILFFERDHMPHMVSFLIIFLYNTNSYFLKNKSYERFISRKNLENTESRLRVIFNLITDGILVLSENKEILFSNHNLKKLLDCEIDEIVELISEIEFSEGKKYSLLSESNRLIDHINLIPNLVLDTEIMLGLSKSEQFNLEWRGQKVVWETHQSILIIVKNANTIIQFEKASSENMLKNILLRSVSHELRTPINSISFIIEELMGDYDISKKVENLEKLKIVSVSAKLLISLVNDLLDYSKMIAGVFAIQKSKSKLYDIINSCLQLVKIQAEKKGIQVLVRIDPRLPEYVFTDALRLSQILLNLLSNALKFTIKGRIELVCLFDANSKLKIMVNDTGVGISESKKQWIFEEFNSDISLNINPEGCGLGLVIANKIVQELGGNPIEVISQTGKGSSFIFSIDIFENPPNLQILSDDYFSDSQVWLDECLTASIADFESAIAENKNAQVLIADDNDFNRMILGTLLKRKNVNYHEACTGGELIKKVQESDSMGRAYKVVVVDGSMPELNGWEATRKVIELYFNGEIKFLPAMIGYTAFSSDSDIRLCLESGMEEVLTKPCSPEILTQTILKYLYK</sequence>
<proteinExistence type="predicted"/>
<dbReference type="AlphaFoldDB" id="A0AAU9I9V2"/>
<keyword evidence="4" id="KW-0808">Transferase</keyword>
<keyword evidence="7" id="KW-1133">Transmembrane helix</keyword>
<comment type="catalytic activity">
    <reaction evidence="1">
        <text>ATP + protein L-histidine = ADP + protein N-phospho-L-histidine.</text>
        <dbReference type="EC" id="2.7.13.3"/>
    </reaction>
</comment>
<reference evidence="11" key="1">
    <citation type="submission" date="2021-09" db="EMBL/GenBank/DDBJ databases">
        <authorList>
            <consortium name="AG Swart"/>
            <person name="Singh M."/>
            <person name="Singh A."/>
            <person name="Seah K."/>
            <person name="Emmerich C."/>
        </authorList>
    </citation>
    <scope>NUCLEOTIDE SEQUENCE</scope>
    <source>
        <strain evidence="11">ATCC30299</strain>
    </source>
</reference>
<dbReference type="Gene3D" id="3.30.565.10">
    <property type="entry name" value="Histidine kinase-like ATPase, C-terminal domain"/>
    <property type="match status" value="1"/>
</dbReference>
<dbReference type="GO" id="GO:0000155">
    <property type="term" value="F:phosphorelay sensor kinase activity"/>
    <property type="evidence" value="ECO:0007669"/>
    <property type="project" value="InterPro"/>
</dbReference>
<dbReference type="PANTHER" id="PTHR43047:SF72">
    <property type="entry name" value="OSMOSENSING HISTIDINE PROTEIN KINASE SLN1"/>
    <property type="match status" value="1"/>
</dbReference>
<dbReference type="InterPro" id="IPR001789">
    <property type="entry name" value="Sig_transdc_resp-reg_receiver"/>
</dbReference>
<protein>
    <recommendedName>
        <fullName evidence="2">histidine kinase</fullName>
        <ecNumber evidence="2">2.7.13.3</ecNumber>
    </recommendedName>
</protein>
<dbReference type="InterPro" id="IPR005467">
    <property type="entry name" value="His_kinase_dom"/>
</dbReference>
<evidence type="ECO:0000256" key="4">
    <source>
        <dbReference type="ARBA" id="ARBA00022679"/>
    </source>
</evidence>
<dbReference type="CDD" id="cd17546">
    <property type="entry name" value="REC_hyHK_CKI1_RcsC-like"/>
    <property type="match status" value="1"/>
</dbReference>
<keyword evidence="7" id="KW-0472">Membrane</keyword>
<dbReference type="InterPro" id="IPR036890">
    <property type="entry name" value="HATPase_C_sf"/>
</dbReference>
<dbReference type="InterPro" id="IPR036097">
    <property type="entry name" value="HisK_dim/P_sf"/>
</dbReference>
<evidence type="ECO:0000256" key="7">
    <source>
        <dbReference type="SAM" id="Phobius"/>
    </source>
</evidence>
<dbReference type="SUPFAM" id="SSF52172">
    <property type="entry name" value="CheY-like"/>
    <property type="match status" value="1"/>
</dbReference>
<evidence type="ECO:0000259" key="9">
    <source>
        <dbReference type="PROSITE" id="PS50110"/>
    </source>
</evidence>
<dbReference type="EC" id="2.7.13.3" evidence="2"/>
<dbReference type="EMBL" id="CAJZBQ010000001">
    <property type="protein sequence ID" value="CAG9310166.1"/>
    <property type="molecule type" value="Genomic_DNA"/>
</dbReference>
<dbReference type="Pfam" id="PF00072">
    <property type="entry name" value="Response_reg"/>
    <property type="match status" value="1"/>
</dbReference>
<feature type="transmembrane region" description="Helical" evidence="7">
    <location>
        <begin position="26"/>
        <end position="46"/>
    </location>
</feature>
<dbReference type="Gene3D" id="3.40.50.2300">
    <property type="match status" value="1"/>
</dbReference>
<feature type="transmembrane region" description="Helical" evidence="7">
    <location>
        <begin position="105"/>
        <end position="123"/>
    </location>
</feature>
<name>A0AAU9I9V2_9CILI</name>
<dbReference type="PROSITE" id="PS50110">
    <property type="entry name" value="RESPONSE_REGULATORY"/>
    <property type="match status" value="1"/>
</dbReference>
<dbReference type="PANTHER" id="PTHR43047">
    <property type="entry name" value="TWO-COMPONENT HISTIDINE PROTEIN KINASE"/>
    <property type="match status" value="1"/>
</dbReference>
<gene>
    <name evidence="11" type="ORF">BSTOLATCC_MIC375</name>
</gene>
<keyword evidence="12" id="KW-1185">Reference proteome</keyword>
<dbReference type="SMART" id="SM00388">
    <property type="entry name" value="HisKA"/>
    <property type="match status" value="1"/>
</dbReference>
<evidence type="ECO:0000259" key="8">
    <source>
        <dbReference type="PROSITE" id="PS50109"/>
    </source>
</evidence>
<dbReference type="SUPFAM" id="SSF47384">
    <property type="entry name" value="Homodimeric domain of signal transducing histidine kinase"/>
    <property type="match status" value="1"/>
</dbReference>
<feature type="domain" description="Response regulatory" evidence="9">
    <location>
        <begin position="594"/>
        <end position="719"/>
    </location>
</feature>
<keyword evidence="5" id="KW-0418">Kinase</keyword>
<feature type="modified residue" description="4-aspartylphosphate" evidence="6">
    <location>
        <position position="648"/>
    </location>
</feature>
<evidence type="ECO:0000256" key="6">
    <source>
        <dbReference type="PROSITE-ProRule" id="PRU00169"/>
    </source>
</evidence>
<dbReference type="InterPro" id="IPR003594">
    <property type="entry name" value="HATPase_dom"/>
</dbReference>
<dbReference type="InterPro" id="IPR004358">
    <property type="entry name" value="Sig_transdc_His_kin-like_C"/>
</dbReference>